<dbReference type="InterPro" id="IPR050289">
    <property type="entry name" value="TorD/DmsD_chaperones"/>
</dbReference>
<dbReference type="Pfam" id="PF02613">
    <property type="entry name" value="Nitrate_red_del"/>
    <property type="match status" value="1"/>
</dbReference>
<dbReference type="InterPro" id="IPR020945">
    <property type="entry name" value="DMSO/NO3_reduct_chaperone"/>
</dbReference>
<reference evidence="2 3" key="1">
    <citation type="submission" date="2022-01" db="EMBL/GenBank/DDBJ databases">
        <title>Whole genome-based taxonomy of the Shewanellaceae.</title>
        <authorList>
            <person name="Martin-Rodriguez A.J."/>
        </authorList>
    </citation>
    <scope>NUCLEOTIDE SEQUENCE [LARGE SCALE GENOMIC DNA]</scope>
    <source>
        <strain evidence="2 3">DSM 24955</strain>
    </source>
</reference>
<gene>
    <name evidence="2" type="ORF">L2737_11685</name>
</gene>
<evidence type="ECO:0000256" key="1">
    <source>
        <dbReference type="ARBA" id="ARBA00023186"/>
    </source>
</evidence>
<dbReference type="SUPFAM" id="SSF89155">
    <property type="entry name" value="TorD-like"/>
    <property type="match status" value="1"/>
</dbReference>
<sequence length="226" mass="26240">MTNADNVKSKALMFNLLAEIFYRIPDEDLKETISELNTSLFITNRNNSQERAFILLGEIKRLAIEQPLVELKQDFNRLFIQPKGKTAYPWGSVYLNKQNRLFDLTTVAFMEFCKTHQLNFTLEKNEPVDHFSLMLVALIHCMELDEAEDNSSLNDFNESLCEHPEANRTATLLKMHLLPWSGRFLELVNEHSTSGLYRAAAKLSQLLLDELKHEYKITLEPVELYK</sequence>
<dbReference type="PANTHER" id="PTHR34227">
    <property type="entry name" value="CHAPERONE PROTEIN YCDY"/>
    <property type="match status" value="1"/>
</dbReference>
<evidence type="ECO:0000313" key="2">
    <source>
        <dbReference type="EMBL" id="MCL1045987.1"/>
    </source>
</evidence>
<dbReference type="Proteomes" id="UP001202134">
    <property type="component" value="Unassembled WGS sequence"/>
</dbReference>
<keyword evidence="3" id="KW-1185">Reference proteome</keyword>
<evidence type="ECO:0000313" key="3">
    <source>
        <dbReference type="Proteomes" id="UP001202134"/>
    </source>
</evidence>
<organism evidence="2 3">
    <name type="scientific">Shewanella electrodiphila</name>
    <dbReference type="NCBI Taxonomy" id="934143"/>
    <lineage>
        <taxon>Bacteria</taxon>
        <taxon>Pseudomonadati</taxon>
        <taxon>Pseudomonadota</taxon>
        <taxon>Gammaproteobacteria</taxon>
        <taxon>Alteromonadales</taxon>
        <taxon>Shewanellaceae</taxon>
        <taxon>Shewanella</taxon>
    </lineage>
</organism>
<name>A0ABT0KQ54_9GAMM</name>
<accession>A0ABT0KQ54</accession>
<protein>
    <submittedName>
        <fullName evidence="2">Molecular chaperone TorD family protein</fullName>
    </submittedName>
</protein>
<proteinExistence type="predicted"/>
<dbReference type="RefSeq" id="WP_248955812.1">
    <property type="nucleotide sequence ID" value="NZ_JAKIKU010000005.1"/>
</dbReference>
<comment type="caution">
    <text evidence="2">The sequence shown here is derived from an EMBL/GenBank/DDBJ whole genome shotgun (WGS) entry which is preliminary data.</text>
</comment>
<dbReference type="PANTHER" id="PTHR34227:SF13">
    <property type="entry name" value="TAT PROOFREADING CHAPERONE DMSD-RELATED"/>
    <property type="match status" value="1"/>
</dbReference>
<keyword evidence="1" id="KW-0143">Chaperone</keyword>
<dbReference type="EMBL" id="JAKIKU010000005">
    <property type="protein sequence ID" value="MCL1045987.1"/>
    <property type="molecule type" value="Genomic_DNA"/>
</dbReference>
<dbReference type="InterPro" id="IPR036411">
    <property type="entry name" value="TorD-like_sf"/>
</dbReference>
<dbReference type="Gene3D" id="1.10.3480.10">
    <property type="entry name" value="TorD-like"/>
    <property type="match status" value="1"/>
</dbReference>